<sequence>MRYFQTQDSAQQKLSLVIPSVRHYLTNTRLVQFVLARKLDQTYLAKEHQLEINPYQDPNTRTLYHVNFEVQRGVTWALCSSILEQIRALTIPVSDIARYHQSIHRLQSLREVTFLLDEKIMPARHVMLWLQEGDMEAHDKILQSQEEMLEAMYQFVQTHVDVHKNILHKVDCPPNKTWIGCPQSCPEKTLSKLLNLLPSSR</sequence>
<evidence type="ECO:0000313" key="1">
    <source>
        <dbReference type="EMBL" id="KAF9331746.1"/>
    </source>
</evidence>
<reference evidence="1" key="1">
    <citation type="journal article" date="2020" name="Fungal Divers.">
        <title>Resolving the Mortierellaceae phylogeny through synthesis of multi-gene phylogenetics and phylogenomics.</title>
        <authorList>
            <person name="Vandepol N."/>
            <person name="Liber J."/>
            <person name="Desiro A."/>
            <person name="Na H."/>
            <person name="Kennedy M."/>
            <person name="Barry K."/>
            <person name="Grigoriev I.V."/>
            <person name="Miller A.N."/>
            <person name="O'Donnell K."/>
            <person name="Stajich J.E."/>
            <person name="Bonito G."/>
        </authorList>
    </citation>
    <scope>NUCLEOTIDE SEQUENCE</scope>
    <source>
        <strain evidence="1">NVP1</strain>
    </source>
</reference>
<organism evidence="1 2">
    <name type="scientific">Podila minutissima</name>
    <dbReference type="NCBI Taxonomy" id="64525"/>
    <lineage>
        <taxon>Eukaryota</taxon>
        <taxon>Fungi</taxon>
        <taxon>Fungi incertae sedis</taxon>
        <taxon>Mucoromycota</taxon>
        <taxon>Mortierellomycotina</taxon>
        <taxon>Mortierellomycetes</taxon>
        <taxon>Mortierellales</taxon>
        <taxon>Mortierellaceae</taxon>
        <taxon>Podila</taxon>
    </lineage>
</organism>
<evidence type="ECO:0000313" key="2">
    <source>
        <dbReference type="Proteomes" id="UP000696485"/>
    </source>
</evidence>
<comment type="caution">
    <text evidence="1">The sequence shown here is derived from an EMBL/GenBank/DDBJ whole genome shotgun (WGS) entry which is preliminary data.</text>
</comment>
<proteinExistence type="predicted"/>
<keyword evidence="2" id="KW-1185">Reference proteome</keyword>
<gene>
    <name evidence="1" type="ORF">BG006_005403</name>
</gene>
<dbReference type="AlphaFoldDB" id="A0A9P5SN28"/>
<dbReference type="EMBL" id="JAAAUY010000303">
    <property type="protein sequence ID" value="KAF9331746.1"/>
    <property type="molecule type" value="Genomic_DNA"/>
</dbReference>
<accession>A0A9P5SN28</accession>
<dbReference type="Proteomes" id="UP000696485">
    <property type="component" value="Unassembled WGS sequence"/>
</dbReference>
<protein>
    <submittedName>
        <fullName evidence="1">Uncharacterized protein</fullName>
    </submittedName>
</protein>
<name>A0A9P5SN28_9FUNG</name>